<organism evidence="3 4">
    <name type="scientific">Pseudonocardia asaccharolytica DSM 44247 = NBRC 16224</name>
    <dbReference type="NCBI Taxonomy" id="1123024"/>
    <lineage>
        <taxon>Bacteria</taxon>
        <taxon>Bacillati</taxon>
        <taxon>Actinomycetota</taxon>
        <taxon>Actinomycetes</taxon>
        <taxon>Pseudonocardiales</taxon>
        <taxon>Pseudonocardiaceae</taxon>
        <taxon>Pseudonocardia</taxon>
    </lineage>
</organism>
<reference evidence="3 4" key="1">
    <citation type="submission" date="2019-07" db="EMBL/GenBank/DDBJ databases">
        <title>Whole genome shotgun sequence of Pseudonocardia asaccharolytica NBRC 16224.</title>
        <authorList>
            <person name="Hosoyama A."/>
            <person name="Uohara A."/>
            <person name="Ohji S."/>
            <person name="Ichikawa N."/>
        </authorList>
    </citation>
    <scope>NUCLEOTIDE SEQUENCE [LARGE SCALE GENOMIC DNA]</scope>
    <source>
        <strain evidence="3 4">NBRC 16224</strain>
    </source>
</reference>
<keyword evidence="4" id="KW-1185">Reference proteome</keyword>
<dbReference type="EMBL" id="BJVI01000011">
    <property type="protein sequence ID" value="GEL17734.1"/>
    <property type="molecule type" value="Genomic_DNA"/>
</dbReference>
<proteinExistence type="predicted"/>
<dbReference type="RefSeq" id="WP_028930710.1">
    <property type="nucleotide sequence ID" value="NZ_AUII01000013.1"/>
</dbReference>
<dbReference type="Proteomes" id="UP000321328">
    <property type="component" value="Unassembled WGS sequence"/>
</dbReference>
<evidence type="ECO:0000256" key="2">
    <source>
        <dbReference type="SAM" id="Phobius"/>
    </source>
</evidence>
<keyword evidence="2" id="KW-1133">Transmembrane helix</keyword>
<protein>
    <submittedName>
        <fullName evidence="3">Uncharacterized protein</fullName>
    </submittedName>
</protein>
<feature type="transmembrane region" description="Helical" evidence="2">
    <location>
        <begin position="12"/>
        <end position="31"/>
    </location>
</feature>
<evidence type="ECO:0000313" key="3">
    <source>
        <dbReference type="EMBL" id="GEL17734.1"/>
    </source>
</evidence>
<keyword evidence="2" id="KW-0812">Transmembrane</keyword>
<feature type="region of interest" description="Disordered" evidence="1">
    <location>
        <begin position="58"/>
        <end position="87"/>
    </location>
</feature>
<accession>A0A511D2E1</accession>
<sequence>MVSERAGWSLRGPLRALVWWPLVAFVLLAVHPAAGPVVVAGAGGALAVLGALASSVSRRPAARRATAEPDPVSPSATDAAPGENRDA</sequence>
<name>A0A511D2E1_9PSEU</name>
<dbReference type="STRING" id="1123024.GCA_000423625_03066"/>
<evidence type="ECO:0000313" key="4">
    <source>
        <dbReference type="Proteomes" id="UP000321328"/>
    </source>
</evidence>
<evidence type="ECO:0000256" key="1">
    <source>
        <dbReference type="SAM" id="MobiDB-lite"/>
    </source>
</evidence>
<gene>
    <name evidence="3" type="ORF">PA7_15710</name>
</gene>
<feature type="transmembrane region" description="Helical" evidence="2">
    <location>
        <begin position="37"/>
        <end position="56"/>
    </location>
</feature>
<comment type="caution">
    <text evidence="3">The sequence shown here is derived from an EMBL/GenBank/DDBJ whole genome shotgun (WGS) entry which is preliminary data.</text>
</comment>
<dbReference type="AlphaFoldDB" id="A0A511D2E1"/>
<keyword evidence="2" id="KW-0472">Membrane</keyword>